<dbReference type="GO" id="GO:0003684">
    <property type="term" value="F:damaged DNA binding"/>
    <property type="evidence" value="ECO:0007669"/>
    <property type="project" value="UniProtKB-UniRule"/>
</dbReference>
<dbReference type="InterPro" id="IPR004806">
    <property type="entry name" value="Rad23"/>
</dbReference>
<feature type="region of interest" description="Disordered" evidence="6">
    <location>
        <begin position="77"/>
        <end position="143"/>
    </location>
</feature>
<dbReference type="PANTHER" id="PTHR10621">
    <property type="entry name" value="UV EXCISION REPAIR PROTEIN RAD23"/>
    <property type="match status" value="1"/>
</dbReference>
<feature type="domain" description="UBA" evidence="7">
    <location>
        <begin position="369"/>
        <end position="410"/>
    </location>
</feature>
<dbReference type="SUPFAM" id="SSF46934">
    <property type="entry name" value="UBA-like"/>
    <property type="match status" value="2"/>
</dbReference>
<name>A0A5N5QU56_9AGAM</name>
<dbReference type="FunFam" id="3.10.20.90:FF:000254">
    <property type="entry name" value="UV excision repair protein Rad23"/>
    <property type="match status" value="1"/>
</dbReference>
<dbReference type="InterPro" id="IPR015940">
    <property type="entry name" value="UBA"/>
</dbReference>
<dbReference type="CDD" id="cd14280">
    <property type="entry name" value="UBA1_Rad23_like"/>
    <property type="match status" value="1"/>
</dbReference>
<protein>
    <recommendedName>
        <fullName evidence="5">UV excision repair protein RAD23</fullName>
    </recommendedName>
</protein>
<evidence type="ECO:0000313" key="10">
    <source>
        <dbReference type="Proteomes" id="UP000383932"/>
    </source>
</evidence>
<keyword evidence="1" id="KW-0677">Repeat</keyword>
<dbReference type="PANTHER" id="PTHR10621:SF0">
    <property type="entry name" value="UV EXCISION REPAIR PROTEIN RAD23"/>
    <property type="match status" value="1"/>
</dbReference>
<dbReference type="InterPro" id="IPR000626">
    <property type="entry name" value="Ubiquitin-like_dom"/>
</dbReference>
<evidence type="ECO:0000256" key="6">
    <source>
        <dbReference type="SAM" id="MobiDB-lite"/>
    </source>
</evidence>
<dbReference type="GO" id="GO:0043161">
    <property type="term" value="P:proteasome-mediated ubiquitin-dependent protein catabolic process"/>
    <property type="evidence" value="ECO:0007669"/>
    <property type="project" value="UniProtKB-UniRule"/>
</dbReference>
<comment type="similarity">
    <text evidence="5">Belongs to the RAD23 family.</text>
</comment>
<sequence>MKITVKTLQQKTFQIDAEPSDTVLQLKEKVAKSQEQSVESQKLIYSGKILSDDKSVESLGIKEKDFLVVMFSKPKLPSASSTSATPAPAAPAAPVSVPSAPAAPSPAPVQAPPAPTPAAPTGDVTMSSATEPAAPAPSAPAPAAAFGDTSSFVTGGALNASIENMLSMGFEREQIMRALKASFNNPDRAVEYLMDGIPEHLLGDAPTSSAAASAPNPTAAAPAPAPAPAPVAPIPAATAPMTGGGGGAAAPMNLFAQSQAAAQAQGGSAPTGAGVGAGGPGINPAALENLQNSPMFQNTLSAVRNNPALLQPLIQQLARTNPEVAQQLGEHPELLFQILGGLGGGDFDEDDGEGGEGGIPPGAQVLSVTAEERAAIERLESLGFPRHIVIEAYFACDKNEELAANYLFDNSLND</sequence>
<feature type="compositionally biased region" description="Low complexity" evidence="6">
    <location>
        <begin position="205"/>
        <end position="222"/>
    </location>
</feature>
<dbReference type="Gene3D" id="1.10.10.540">
    <property type="entry name" value="XPC-binding domain"/>
    <property type="match status" value="1"/>
</dbReference>
<dbReference type="InterPro" id="IPR009060">
    <property type="entry name" value="UBA-like_sf"/>
</dbReference>
<gene>
    <name evidence="9" type="ORF">CTheo_1447</name>
</gene>
<dbReference type="Pfam" id="PF00240">
    <property type="entry name" value="ubiquitin"/>
    <property type="match status" value="1"/>
</dbReference>
<evidence type="ECO:0000256" key="1">
    <source>
        <dbReference type="ARBA" id="ARBA00022737"/>
    </source>
</evidence>
<evidence type="ECO:0000256" key="5">
    <source>
        <dbReference type="RuleBase" id="RU367049"/>
    </source>
</evidence>
<comment type="subcellular location">
    <subcellularLocation>
        <location evidence="5">Nucleus</location>
    </subcellularLocation>
    <subcellularLocation>
        <location evidence="5">Cytoplasm</location>
    </subcellularLocation>
</comment>
<comment type="function">
    <text evidence="5">Multiubiquitin chain receptor involved in modulation of proteasomal degradation. Involved in nucleotide excision repair.</text>
</comment>
<dbReference type="OrthoDB" id="419317at2759"/>
<evidence type="ECO:0000256" key="2">
    <source>
        <dbReference type="ARBA" id="ARBA00022763"/>
    </source>
</evidence>
<dbReference type="SMART" id="SM00727">
    <property type="entry name" value="STI1"/>
    <property type="match status" value="1"/>
</dbReference>
<dbReference type="GO" id="GO:0043130">
    <property type="term" value="F:ubiquitin binding"/>
    <property type="evidence" value="ECO:0007669"/>
    <property type="project" value="UniProtKB-UniRule"/>
</dbReference>
<evidence type="ECO:0000259" key="7">
    <source>
        <dbReference type="PROSITE" id="PS50030"/>
    </source>
</evidence>
<dbReference type="CDD" id="cd14281">
    <property type="entry name" value="UBA2_Rad23_like"/>
    <property type="match status" value="1"/>
</dbReference>
<dbReference type="FunFam" id="1.10.8.10:FF:000003">
    <property type="entry name" value="UV excision repair protein RAD23 homolog"/>
    <property type="match status" value="1"/>
</dbReference>
<dbReference type="Proteomes" id="UP000383932">
    <property type="component" value="Unassembled WGS sequence"/>
</dbReference>
<organism evidence="9 10">
    <name type="scientific">Ceratobasidium theobromae</name>
    <dbReference type="NCBI Taxonomy" id="1582974"/>
    <lineage>
        <taxon>Eukaryota</taxon>
        <taxon>Fungi</taxon>
        <taxon>Dikarya</taxon>
        <taxon>Basidiomycota</taxon>
        <taxon>Agaricomycotina</taxon>
        <taxon>Agaricomycetes</taxon>
        <taxon>Cantharellales</taxon>
        <taxon>Ceratobasidiaceae</taxon>
        <taxon>Ceratobasidium</taxon>
    </lineage>
</organism>
<keyword evidence="4 5" id="KW-0539">Nucleus</keyword>
<evidence type="ECO:0000313" key="9">
    <source>
        <dbReference type="EMBL" id="KAB5595159.1"/>
    </source>
</evidence>
<dbReference type="SUPFAM" id="SSF101238">
    <property type="entry name" value="XPC-binding domain"/>
    <property type="match status" value="1"/>
</dbReference>
<dbReference type="PRINTS" id="PR01839">
    <property type="entry name" value="RAD23PROTEIN"/>
</dbReference>
<dbReference type="Pfam" id="PF00627">
    <property type="entry name" value="UBA"/>
    <property type="match status" value="2"/>
</dbReference>
<dbReference type="SUPFAM" id="SSF54236">
    <property type="entry name" value="Ubiquitin-like"/>
    <property type="match status" value="1"/>
</dbReference>
<dbReference type="GO" id="GO:0005654">
    <property type="term" value="C:nucleoplasm"/>
    <property type="evidence" value="ECO:0007669"/>
    <property type="project" value="TreeGrafter"/>
</dbReference>
<dbReference type="PROSITE" id="PS50030">
    <property type="entry name" value="UBA"/>
    <property type="match status" value="2"/>
</dbReference>
<dbReference type="NCBIfam" id="TIGR00601">
    <property type="entry name" value="rad23"/>
    <property type="match status" value="1"/>
</dbReference>
<proteinExistence type="inferred from homology"/>
<dbReference type="FunFam" id="1.10.8.10:FF:000002">
    <property type="entry name" value="UV excision repair protein RAD23 homolog"/>
    <property type="match status" value="1"/>
</dbReference>
<keyword evidence="2 5" id="KW-0227">DNA damage</keyword>
<feature type="compositionally biased region" description="Pro residues" evidence="6">
    <location>
        <begin position="101"/>
        <end position="118"/>
    </location>
</feature>
<dbReference type="InterPro" id="IPR006636">
    <property type="entry name" value="STI1_HS-bd"/>
</dbReference>
<evidence type="ECO:0000256" key="4">
    <source>
        <dbReference type="ARBA" id="ARBA00023242"/>
    </source>
</evidence>
<dbReference type="EMBL" id="SSOP01000012">
    <property type="protein sequence ID" value="KAB5595159.1"/>
    <property type="molecule type" value="Genomic_DNA"/>
</dbReference>
<evidence type="ECO:0000259" key="8">
    <source>
        <dbReference type="PROSITE" id="PS50053"/>
    </source>
</evidence>
<dbReference type="Gene3D" id="3.10.20.90">
    <property type="entry name" value="Phosphatidylinositol 3-kinase Catalytic Subunit, Chain A, domain 1"/>
    <property type="match status" value="1"/>
</dbReference>
<feature type="compositionally biased region" description="Low complexity" evidence="6">
    <location>
        <begin position="77"/>
        <end position="100"/>
    </location>
</feature>
<dbReference type="InterPro" id="IPR036353">
    <property type="entry name" value="XPC-bd_sf"/>
</dbReference>
<dbReference type="GO" id="GO:0070628">
    <property type="term" value="F:proteasome binding"/>
    <property type="evidence" value="ECO:0007669"/>
    <property type="project" value="TreeGrafter"/>
</dbReference>
<feature type="domain" description="Ubiquitin-like" evidence="8">
    <location>
        <begin position="1"/>
        <end position="74"/>
    </location>
</feature>
<dbReference type="GO" id="GO:0005829">
    <property type="term" value="C:cytosol"/>
    <property type="evidence" value="ECO:0007669"/>
    <property type="project" value="TreeGrafter"/>
</dbReference>
<dbReference type="GO" id="GO:0031593">
    <property type="term" value="F:polyubiquitin modification-dependent protein binding"/>
    <property type="evidence" value="ECO:0007669"/>
    <property type="project" value="UniProtKB-UniRule"/>
</dbReference>
<dbReference type="GO" id="GO:0006289">
    <property type="term" value="P:nucleotide-excision repair"/>
    <property type="evidence" value="ECO:0007669"/>
    <property type="project" value="UniProtKB-UniRule"/>
</dbReference>
<dbReference type="AlphaFoldDB" id="A0A5N5QU56"/>
<reference evidence="9 10" key="1">
    <citation type="journal article" date="2019" name="Fungal Biol. Biotechnol.">
        <title>Draft genome sequence of fastidious pathogen Ceratobasidium theobromae, which causes vascular-streak dieback in Theobroma cacao.</title>
        <authorList>
            <person name="Ali S.S."/>
            <person name="Asman A."/>
            <person name="Shao J."/>
            <person name="Firmansyah A.P."/>
            <person name="Susilo A.W."/>
            <person name="Rosmana A."/>
            <person name="McMahon P."/>
            <person name="Junaid M."/>
            <person name="Guest D."/>
            <person name="Kheng T.Y."/>
            <person name="Meinhardt L.W."/>
            <person name="Bailey B.A."/>
        </authorList>
    </citation>
    <scope>NUCLEOTIDE SEQUENCE [LARGE SCALE GENOMIC DNA]</scope>
    <source>
        <strain evidence="9 10">CT2</strain>
    </source>
</reference>
<keyword evidence="5" id="KW-0963">Cytoplasm</keyword>
<evidence type="ECO:0000256" key="3">
    <source>
        <dbReference type="ARBA" id="ARBA00023204"/>
    </source>
</evidence>
<dbReference type="CDD" id="cd01805">
    <property type="entry name" value="Ubl_Rad23"/>
    <property type="match status" value="1"/>
</dbReference>
<accession>A0A5N5QU56</accession>
<dbReference type="InterPro" id="IPR029071">
    <property type="entry name" value="Ubiquitin-like_domsf"/>
</dbReference>
<feature type="domain" description="UBA" evidence="7">
    <location>
        <begin position="157"/>
        <end position="196"/>
    </location>
</feature>
<dbReference type="SMART" id="SM00213">
    <property type="entry name" value="UBQ"/>
    <property type="match status" value="1"/>
</dbReference>
<keyword evidence="10" id="KW-1185">Reference proteome</keyword>
<feature type="region of interest" description="Disordered" evidence="6">
    <location>
        <begin position="204"/>
        <end position="228"/>
    </location>
</feature>
<dbReference type="SMART" id="SM00165">
    <property type="entry name" value="UBA"/>
    <property type="match status" value="2"/>
</dbReference>
<dbReference type="InterPro" id="IPR015360">
    <property type="entry name" value="XPC-bd"/>
</dbReference>
<dbReference type="Pfam" id="PF09280">
    <property type="entry name" value="XPC-binding"/>
    <property type="match status" value="1"/>
</dbReference>
<keyword evidence="3 5" id="KW-0234">DNA repair</keyword>
<dbReference type="Gene3D" id="1.10.8.10">
    <property type="entry name" value="DNA helicase RuvA subunit, C-terminal domain"/>
    <property type="match status" value="2"/>
</dbReference>
<comment type="caution">
    <text evidence="9">The sequence shown here is derived from an EMBL/GenBank/DDBJ whole genome shotgun (WGS) entry which is preliminary data.</text>
</comment>
<dbReference type="PROSITE" id="PS50053">
    <property type="entry name" value="UBIQUITIN_2"/>
    <property type="match status" value="1"/>
</dbReference>